<keyword evidence="5 8" id="KW-0812">Transmembrane</keyword>
<keyword evidence="6 8" id="KW-1133">Transmembrane helix</keyword>
<accession>A0A1T4WFH0</accession>
<evidence type="ECO:0000256" key="6">
    <source>
        <dbReference type="ARBA" id="ARBA00022989"/>
    </source>
</evidence>
<evidence type="ECO:0000256" key="8">
    <source>
        <dbReference type="SAM" id="Phobius"/>
    </source>
</evidence>
<feature type="transmembrane region" description="Helical" evidence="8">
    <location>
        <begin position="285"/>
        <end position="306"/>
    </location>
</feature>
<keyword evidence="10" id="KW-1185">Reference proteome</keyword>
<feature type="transmembrane region" description="Helical" evidence="8">
    <location>
        <begin position="341"/>
        <end position="360"/>
    </location>
</feature>
<dbReference type="Proteomes" id="UP000190286">
    <property type="component" value="Unassembled WGS sequence"/>
</dbReference>
<name>A0A1T4WFH0_9FIRM</name>
<keyword evidence="7 8" id="KW-0472">Membrane</keyword>
<dbReference type="AlphaFoldDB" id="A0A1T4WFH0"/>
<feature type="transmembrane region" description="Helical" evidence="8">
    <location>
        <begin position="12"/>
        <end position="31"/>
    </location>
</feature>
<organism evidence="9 10">
    <name type="scientific">Gemmiger formicilis</name>
    <dbReference type="NCBI Taxonomy" id="745368"/>
    <lineage>
        <taxon>Bacteria</taxon>
        <taxon>Bacillati</taxon>
        <taxon>Bacillota</taxon>
        <taxon>Clostridia</taxon>
        <taxon>Eubacteriales</taxon>
        <taxon>Gemmiger</taxon>
    </lineage>
</organism>
<evidence type="ECO:0000256" key="7">
    <source>
        <dbReference type="ARBA" id="ARBA00023136"/>
    </source>
</evidence>
<dbReference type="InterPro" id="IPR002549">
    <property type="entry name" value="AI-2E-like"/>
</dbReference>
<dbReference type="EMBL" id="FUYF01000002">
    <property type="protein sequence ID" value="SKA75899.1"/>
    <property type="molecule type" value="Genomic_DNA"/>
</dbReference>
<dbReference type="RefSeq" id="WP_078783513.1">
    <property type="nucleotide sequence ID" value="NZ_FUYF01000002.1"/>
</dbReference>
<comment type="subcellular location">
    <subcellularLocation>
        <location evidence="1">Cell membrane</location>
        <topology evidence="1">Multi-pass membrane protein</topology>
    </subcellularLocation>
</comment>
<proteinExistence type="inferred from homology"/>
<gene>
    <name evidence="9" type="ORF">SAMN02745178_00499</name>
</gene>
<dbReference type="PANTHER" id="PTHR21716:SF53">
    <property type="entry name" value="PERMEASE PERM-RELATED"/>
    <property type="match status" value="1"/>
</dbReference>
<evidence type="ECO:0000256" key="2">
    <source>
        <dbReference type="ARBA" id="ARBA00009773"/>
    </source>
</evidence>
<dbReference type="GO" id="GO:0055085">
    <property type="term" value="P:transmembrane transport"/>
    <property type="evidence" value="ECO:0007669"/>
    <property type="project" value="TreeGrafter"/>
</dbReference>
<evidence type="ECO:0000256" key="3">
    <source>
        <dbReference type="ARBA" id="ARBA00022448"/>
    </source>
</evidence>
<sequence>MKEEHIWTKKPETMLDWFCVVGACIALYLTLNNLGYFLGKIGAFIGIVSPFAGGIVIAYVLDPMVKFFYTKLFREKKKTRGFAILLAYLVAILLLVLLAWLVIPQIVDSIAMLFTNFPSYIQSVQDMLGMVQDRFGVDLSSATKVLDDSEAMVKEIYSMASAAMPQIVASIGSVASNFVAIFTSIAASIYMLADKEHLLHQLRTLAHAFLPEKAAENTLRICHYANVNFTGFFVGKIIDSAIIGVITFVAMAILRLDFALLISVFIGITNIIPVFGPFIGAIPSIFILLLVDPIQAVIFGVLILVIQQVDGNFIGPKILGSSIGISALWILFSIVVGGDLFGLVGMVVGVPLFATFYGLAREFVHYMLDKRGLDSEGNHVGEVVEDEENVFE</sequence>
<keyword evidence="3" id="KW-0813">Transport</keyword>
<dbReference type="PANTHER" id="PTHR21716">
    <property type="entry name" value="TRANSMEMBRANE PROTEIN"/>
    <property type="match status" value="1"/>
</dbReference>
<feature type="transmembrane region" description="Helical" evidence="8">
    <location>
        <begin position="258"/>
        <end position="279"/>
    </location>
</feature>
<dbReference type="GeneID" id="93336991"/>
<protein>
    <submittedName>
        <fullName evidence="9">Predicted PurR-regulated permease PerM</fullName>
    </submittedName>
</protein>
<evidence type="ECO:0000256" key="5">
    <source>
        <dbReference type="ARBA" id="ARBA00022692"/>
    </source>
</evidence>
<reference evidence="9 10" key="1">
    <citation type="submission" date="2017-02" db="EMBL/GenBank/DDBJ databases">
        <authorList>
            <person name="Peterson S.W."/>
        </authorList>
    </citation>
    <scope>NUCLEOTIDE SEQUENCE [LARGE SCALE GENOMIC DNA]</scope>
    <source>
        <strain evidence="9 10">ATCC 27749</strain>
    </source>
</reference>
<feature type="transmembrane region" description="Helical" evidence="8">
    <location>
        <begin position="318"/>
        <end position="335"/>
    </location>
</feature>
<feature type="transmembrane region" description="Helical" evidence="8">
    <location>
        <begin position="167"/>
        <end position="193"/>
    </location>
</feature>
<dbReference type="GO" id="GO:0005886">
    <property type="term" value="C:plasma membrane"/>
    <property type="evidence" value="ECO:0007669"/>
    <property type="project" value="UniProtKB-SubCell"/>
</dbReference>
<comment type="similarity">
    <text evidence="2">Belongs to the autoinducer-2 exporter (AI-2E) (TC 2.A.86) family.</text>
</comment>
<feature type="transmembrane region" description="Helical" evidence="8">
    <location>
        <begin position="37"/>
        <end position="61"/>
    </location>
</feature>
<feature type="transmembrane region" description="Helical" evidence="8">
    <location>
        <begin position="82"/>
        <end position="103"/>
    </location>
</feature>
<evidence type="ECO:0000313" key="9">
    <source>
        <dbReference type="EMBL" id="SKA75899.1"/>
    </source>
</evidence>
<evidence type="ECO:0000313" key="10">
    <source>
        <dbReference type="Proteomes" id="UP000190286"/>
    </source>
</evidence>
<dbReference type="Pfam" id="PF01594">
    <property type="entry name" value="AI-2E_transport"/>
    <property type="match status" value="1"/>
</dbReference>
<dbReference type="STRING" id="745368.SAMN02745178_00499"/>
<keyword evidence="4" id="KW-1003">Cell membrane</keyword>
<evidence type="ECO:0000256" key="4">
    <source>
        <dbReference type="ARBA" id="ARBA00022475"/>
    </source>
</evidence>
<dbReference type="OrthoDB" id="9793390at2"/>
<evidence type="ECO:0000256" key="1">
    <source>
        <dbReference type="ARBA" id="ARBA00004651"/>
    </source>
</evidence>